<evidence type="ECO:0000256" key="11">
    <source>
        <dbReference type="ARBA" id="ARBA00023444"/>
    </source>
</evidence>
<dbReference type="Pfam" id="PF02628">
    <property type="entry name" value="COX15-CtaA"/>
    <property type="match status" value="1"/>
</dbReference>
<reference evidence="14" key="1">
    <citation type="submission" date="2019-09" db="EMBL/GenBank/DDBJ databases">
        <title>Mumia zhuanghuii sp. nov. isolated from the intestinal contents of plateau pika (Ochotona curzoniae) in the Qinghai-Tibet plateau of China.</title>
        <authorList>
            <person name="Tian Z."/>
        </authorList>
    </citation>
    <scope>NUCLEOTIDE SEQUENCE [LARGE SCALE GENOMIC DNA]</scope>
    <source>
        <strain evidence="14">JCM 30598</strain>
    </source>
</reference>
<dbReference type="PANTHER" id="PTHR35457">
    <property type="entry name" value="HEME A SYNTHASE"/>
    <property type="match status" value="1"/>
</dbReference>
<evidence type="ECO:0000256" key="6">
    <source>
        <dbReference type="ARBA" id="ARBA00023002"/>
    </source>
</evidence>
<evidence type="ECO:0000256" key="1">
    <source>
        <dbReference type="ARBA" id="ARBA00004141"/>
    </source>
</evidence>
<evidence type="ECO:0000256" key="10">
    <source>
        <dbReference type="ARBA" id="ARBA00023157"/>
    </source>
</evidence>
<feature type="transmembrane region" description="Helical" evidence="12">
    <location>
        <begin position="143"/>
        <end position="168"/>
    </location>
</feature>
<evidence type="ECO:0000256" key="9">
    <source>
        <dbReference type="ARBA" id="ARBA00023136"/>
    </source>
</evidence>
<sequence length="330" mass="35361">MSAQPTASSRPGIGRRLWLWLPEKVDRRVVAAAWATLVVQIGIVGTGGLVRLTGSGLGCPTWPRCTDDSLIATPEMGIHGVIEFTNRALTFVLAIVAIVTFILILRMRRERRDLFWLALLVGLYIPVQAVLGGITVLTKLNPYVVGLHFFASVPLVAIAAALVCRVYAAPGPRERGVPRWYAITAHITSAVVLITVIVGILVTGSGPHAGDSAASRNGLDPEFMQHVHSWPAYATLALTVVLLIGAWRTQAARRLRLWVGLLLAVELLQIAVGLWQARLGLPIVLVNIHMVLAMMLVAAMTAVVMHLKLPAPATIAAAPADAAERARTPG</sequence>
<keyword evidence="4" id="KW-0479">Metal-binding</keyword>
<evidence type="ECO:0000313" key="14">
    <source>
        <dbReference type="Proteomes" id="UP000325827"/>
    </source>
</evidence>
<dbReference type="PANTHER" id="PTHR35457:SF1">
    <property type="entry name" value="HEME A SYNTHASE"/>
    <property type="match status" value="1"/>
</dbReference>
<evidence type="ECO:0000256" key="5">
    <source>
        <dbReference type="ARBA" id="ARBA00022989"/>
    </source>
</evidence>
<gene>
    <name evidence="13" type="ORF">F6B43_04215</name>
</gene>
<accession>A0A5J5J3M9</accession>
<keyword evidence="10" id="KW-1015">Disulfide bond</keyword>
<dbReference type="AlphaFoldDB" id="A0A5J5J3M9"/>
<evidence type="ECO:0000256" key="8">
    <source>
        <dbReference type="ARBA" id="ARBA00023133"/>
    </source>
</evidence>
<evidence type="ECO:0000313" key="13">
    <source>
        <dbReference type="EMBL" id="KAA9110847.1"/>
    </source>
</evidence>
<keyword evidence="14" id="KW-1185">Reference proteome</keyword>
<keyword evidence="9 12" id="KW-0472">Membrane</keyword>
<keyword evidence="6" id="KW-0560">Oxidoreductase</keyword>
<dbReference type="GO" id="GO:0016491">
    <property type="term" value="F:oxidoreductase activity"/>
    <property type="evidence" value="ECO:0007669"/>
    <property type="project" value="UniProtKB-KW"/>
</dbReference>
<dbReference type="RefSeq" id="WP_150447620.1">
    <property type="nucleotide sequence ID" value="NZ_VYSA01000001.1"/>
</dbReference>
<dbReference type="GO" id="GO:0006784">
    <property type="term" value="P:heme A biosynthetic process"/>
    <property type="evidence" value="ECO:0007669"/>
    <property type="project" value="InterPro"/>
</dbReference>
<feature type="transmembrane region" description="Helical" evidence="12">
    <location>
        <begin position="114"/>
        <end position="137"/>
    </location>
</feature>
<dbReference type="Proteomes" id="UP000325827">
    <property type="component" value="Unassembled WGS sequence"/>
</dbReference>
<evidence type="ECO:0000256" key="3">
    <source>
        <dbReference type="ARBA" id="ARBA00022692"/>
    </source>
</evidence>
<feature type="transmembrane region" description="Helical" evidence="12">
    <location>
        <begin position="88"/>
        <end position="107"/>
    </location>
</feature>
<protein>
    <submittedName>
        <fullName evidence="13">Heme A synthase</fullName>
    </submittedName>
</protein>
<feature type="transmembrane region" description="Helical" evidence="12">
    <location>
        <begin position="255"/>
        <end position="277"/>
    </location>
</feature>
<comment type="caution">
    <text evidence="13">The sequence shown here is derived from an EMBL/GenBank/DDBJ whole genome shotgun (WGS) entry which is preliminary data.</text>
</comment>
<name>A0A5J5J3M9_9MICO</name>
<feature type="transmembrane region" description="Helical" evidence="12">
    <location>
        <begin position="29"/>
        <end position="50"/>
    </location>
</feature>
<comment type="subcellular location">
    <subcellularLocation>
        <location evidence="1">Membrane</location>
        <topology evidence="1">Multi-pass membrane protein</topology>
    </subcellularLocation>
</comment>
<comment type="pathway">
    <text evidence="11">Porphyrin-containing compound metabolism.</text>
</comment>
<keyword evidence="3 12" id="KW-0812">Transmembrane</keyword>
<evidence type="ECO:0000256" key="12">
    <source>
        <dbReference type="SAM" id="Phobius"/>
    </source>
</evidence>
<feature type="transmembrane region" description="Helical" evidence="12">
    <location>
        <begin position="230"/>
        <end position="248"/>
    </location>
</feature>
<keyword evidence="2" id="KW-1003">Cell membrane</keyword>
<dbReference type="InterPro" id="IPR050450">
    <property type="entry name" value="COX15/CtaA_HemeA_synthase"/>
</dbReference>
<dbReference type="GO" id="GO:0046872">
    <property type="term" value="F:metal ion binding"/>
    <property type="evidence" value="ECO:0007669"/>
    <property type="project" value="UniProtKB-KW"/>
</dbReference>
<evidence type="ECO:0000256" key="2">
    <source>
        <dbReference type="ARBA" id="ARBA00022475"/>
    </source>
</evidence>
<evidence type="ECO:0000256" key="7">
    <source>
        <dbReference type="ARBA" id="ARBA00023004"/>
    </source>
</evidence>
<feature type="transmembrane region" description="Helical" evidence="12">
    <location>
        <begin position="180"/>
        <end position="202"/>
    </location>
</feature>
<organism evidence="13 14">
    <name type="scientific">Microbacterium rhizomatis</name>
    <dbReference type="NCBI Taxonomy" id="1631477"/>
    <lineage>
        <taxon>Bacteria</taxon>
        <taxon>Bacillati</taxon>
        <taxon>Actinomycetota</taxon>
        <taxon>Actinomycetes</taxon>
        <taxon>Micrococcales</taxon>
        <taxon>Microbacteriaceae</taxon>
        <taxon>Microbacterium</taxon>
    </lineage>
</organism>
<proteinExistence type="predicted"/>
<dbReference type="InterPro" id="IPR003780">
    <property type="entry name" value="COX15/CtaA_fam"/>
</dbReference>
<dbReference type="EMBL" id="VYSA01000001">
    <property type="protein sequence ID" value="KAA9110847.1"/>
    <property type="molecule type" value="Genomic_DNA"/>
</dbReference>
<feature type="transmembrane region" description="Helical" evidence="12">
    <location>
        <begin position="283"/>
        <end position="305"/>
    </location>
</feature>
<evidence type="ECO:0000256" key="4">
    <source>
        <dbReference type="ARBA" id="ARBA00022723"/>
    </source>
</evidence>
<keyword evidence="8" id="KW-0350">Heme biosynthesis</keyword>
<keyword evidence="5 12" id="KW-1133">Transmembrane helix</keyword>
<dbReference type="GO" id="GO:0016020">
    <property type="term" value="C:membrane"/>
    <property type="evidence" value="ECO:0007669"/>
    <property type="project" value="UniProtKB-SubCell"/>
</dbReference>
<keyword evidence="7" id="KW-0408">Iron</keyword>
<dbReference type="OrthoDB" id="5241540at2"/>